<evidence type="ECO:0000313" key="3">
    <source>
        <dbReference type="EMBL" id="MBE9070376.1"/>
    </source>
</evidence>
<keyword evidence="2" id="KW-0812">Transmembrane</keyword>
<evidence type="ECO:0000256" key="1">
    <source>
        <dbReference type="SAM" id="MobiDB-lite"/>
    </source>
</evidence>
<feature type="non-terminal residue" evidence="3">
    <location>
        <position position="101"/>
    </location>
</feature>
<organism evidence="3 4">
    <name type="scientific">Leptolyngbya cf. ectocarpi LEGE 11479</name>
    <dbReference type="NCBI Taxonomy" id="1828722"/>
    <lineage>
        <taxon>Bacteria</taxon>
        <taxon>Bacillati</taxon>
        <taxon>Cyanobacteriota</taxon>
        <taxon>Cyanophyceae</taxon>
        <taxon>Leptolyngbyales</taxon>
        <taxon>Leptolyngbyaceae</taxon>
        <taxon>Leptolyngbya group</taxon>
        <taxon>Leptolyngbya</taxon>
    </lineage>
</organism>
<evidence type="ECO:0000313" key="4">
    <source>
        <dbReference type="Proteomes" id="UP000615026"/>
    </source>
</evidence>
<feature type="transmembrane region" description="Helical" evidence="2">
    <location>
        <begin position="50"/>
        <end position="72"/>
    </location>
</feature>
<feature type="transmembrane region" description="Helical" evidence="2">
    <location>
        <begin position="81"/>
        <end position="100"/>
    </location>
</feature>
<name>A0A928ZZQ1_LEPEC</name>
<gene>
    <name evidence="3" type="ORF">IQ260_27410</name>
</gene>
<dbReference type="AlphaFoldDB" id="A0A928ZZQ1"/>
<protein>
    <submittedName>
        <fullName evidence="3">Uncharacterized protein</fullName>
    </submittedName>
</protein>
<dbReference type="EMBL" id="JADEXP010000421">
    <property type="protein sequence ID" value="MBE9070376.1"/>
    <property type="molecule type" value="Genomic_DNA"/>
</dbReference>
<keyword evidence="4" id="KW-1185">Reference proteome</keyword>
<dbReference type="Proteomes" id="UP000615026">
    <property type="component" value="Unassembled WGS sequence"/>
</dbReference>
<accession>A0A928ZZQ1</accession>
<evidence type="ECO:0000256" key="2">
    <source>
        <dbReference type="SAM" id="Phobius"/>
    </source>
</evidence>
<keyword evidence="2" id="KW-1133">Transmembrane helix</keyword>
<reference evidence="3" key="1">
    <citation type="submission" date="2020-10" db="EMBL/GenBank/DDBJ databases">
        <authorList>
            <person name="Castelo-Branco R."/>
            <person name="Eusebio N."/>
            <person name="Adriana R."/>
            <person name="Vieira A."/>
            <person name="Brugerolle De Fraissinette N."/>
            <person name="Rezende De Castro R."/>
            <person name="Schneider M.P."/>
            <person name="Vasconcelos V."/>
            <person name="Leao P.N."/>
        </authorList>
    </citation>
    <scope>NUCLEOTIDE SEQUENCE</scope>
    <source>
        <strain evidence="3">LEGE 11479</strain>
    </source>
</reference>
<comment type="caution">
    <text evidence="3">The sequence shown here is derived from an EMBL/GenBank/DDBJ whole genome shotgun (WGS) entry which is preliminary data.</text>
</comment>
<dbReference type="RefSeq" id="WP_228016483.1">
    <property type="nucleotide sequence ID" value="NZ_JADEXP010000421.1"/>
</dbReference>
<proteinExistence type="predicted"/>
<feature type="transmembrane region" description="Helical" evidence="2">
    <location>
        <begin position="21"/>
        <end position="44"/>
    </location>
</feature>
<keyword evidence="2" id="KW-0472">Membrane</keyword>
<feature type="region of interest" description="Disordered" evidence="1">
    <location>
        <begin position="1"/>
        <end position="20"/>
    </location>
</feature>
<sequence length="101" mass="10563">MDLPKDRNHLRRHSRRPKGSQTVGLAAIALFTFHAVSSLVFSVIDLAPSSPLWGLTLTLAGFLAVAGAAVGLQSLKILPQWLTGLGSGAASGALLCFYSFG</sequence>
<feature type="compositionally biased region" description="Basic residues" evidence="1">
    <location>
        <begin position="8"/>
        <end position="18"/>
    </location>
</feature>